<organism evidence="1 2">
    <name type="scientific">Lactobacillus phage Satyr</name>
    <dbReference type="NCBI Taxonomy" id="2070201"/>
    <lineage>
        <taxon>Viruses</taxon>
        <taxon>Duplodnaviria</taxon>
        <taxon>Heunggongvirae</taxon>
        <taxon>Uroviricota</taxon>
        <taxon>Caudoviricetes</taxon>
        <taxon>Tybeckvirinae</taxon>
        <taxon>Maenadvirus</taxon>
        <taxon>Maenadvirus satyr</taxon>
    </lineage>
</organism>
<sequence>MTTINFDNTIKATEDYKVGDWLMRVMNERVNDNYVDDNHIYHVTSIAINDSTKKYVLIPVSEHPILAAEPMFDTLYEMASYYFAQNIKLVKVDVNMNVKLSE</sequence>
<evidence type="ECO:0000313" key="1">
    <source>
        <dbReference type="EMBL" id="AUV57359.1"/>
    </source>
</evidence>
<reference evidence="1 2" key="1">
    <citation type="submission" date="2017-12" db="EMBL/GenBank/DDBJ databases">
        <title>Lactobacillus phages that infect wine-derived L. plantarum strains.</title>
        <authorList>
            <person name="Kyrkou I."/>
            <person name="Hestbjerg Hansen L."/>
        </authorList>
    </citation>
    <scope>NUCLEOTIDE SEQUENCE [LARGE SCALE GENOMIC DNA]</scope>
</reference>
<dbReference type="EMBL" id="MG744354">
    <property type="protein sequence ID" value="AUV57359.1"/>
    <property type="molecule type" value="Genomic_DNA"/>
</dbReference>
<accession>A0A2K9V5E0</accession>
<dbReference type="KEGG" id="vg:54988193"/>
<dbReference type="RefSeq" id="YP_009797770.1">
    <property type="nucleotide sequence ID" value="NC_047918.1"/>
</dbReference>
<protein>
    <submittedName>
        <fullName evidence="1">Uncharacterized protein</fullName>
    </submittedName>
</protein>
<keyword evidence="2" id="KW-1185">Reference proteome</keyword>
<dbReference type="GeneID" id="54988193"/>
<name>A0A2K9V5E0_9CAUD</name>
<dbReference type="Proteomes" id="UP000241743">
    <property type="component" value="Segment"/>
</dbReference>
<evidence type="ECO:0000313" key="2">
    <source>
        <dbReference type="Proteomes" id="UP000241743"/>
    </source>
</evidence>
<proteinExistence type="predicted"/>